<keyword evidence="2" id="KW-1185">Reference proteome</keyword>
<dbReference type="InterPro" id="IPR026341">
    <property type="entry name" value="T9SS_type_B"/>
</dbReference>
<name>A0A238XKQ7_9FLAO</name>
<dbReference type="Pfam" id="PF13585">
    <property type="entry name" value="CHU_C"/>
    <property type="match status" value="1"/>
</dbReference>
<accession>A0A238XKQ7</accession>
<sequence>MNIVRLKNLLLWALLLFAVQINYSQLSKTHYIPPLTAANNGSSLPGDQYLYISTPSETPVEFKIIIGATDPNNNITGTVSNTSPQRIELDNNFGYGPLFDDPVNSSRVLYGRGYIIEATDLIYASVRMNSENGAQAGALVSKGLSALGTEFRIGAFTNQAGRTTNNNGSTSENLLSFLSVMATEDNTKVTFSDISNDTEIIGSTKTFPYSETLQKGEYYIIAMNSYSATYPENNKDGLIGALVKSDKAIVVNCGSANGSFHNGGGRDYGIDQIVGADKIGLEYIFVKGDGQNEWENVLIVPNTTGTTISINGEAPITITGKYYLIEGDKYSSVGNMNVKASYPVFAYQGVGATTSEANQGMFFVPPLSCETKGNVNNIANIDYIGSTAYTGGISIVTKKGATVTINNTPLSSFATQGPFDVTGNTEYETYKVLGLTGNISVESDDELYCAYFNYNGAATSGSFYSGFPTAPEINFDADFVTLGNCIDNITLEAANMGAFESIEWYYDDGSGGGFIPTGNTTQTLKPTFPGNGPFSTGTYYLKGITCTGDEILSDEVPVSICPDDTDNDGIIDNIDIDNDNDGILNCTESYGDQTINLSNLLSGSLPVGSYSYTGVISTPVGDPSNNITGDANGILTSTLGSKNSLPESSTEYQLNFNKNLNIEVNANSALTDQDEFIIQVSNQKTITLLDPDDQLLVDTNYDGVFESGITQFSSFEIHFKIKGTSLASGTATFKFVSSMVDFFSYEHKNISDTVNTSAAFKIIATCVPIDSDNDGNSNEFDNDSDNDGIPDIAEATGTLKVLLINDSNNNGLDDVFDINAIPVDTDNDNIPDYLDLDSDNDGIYDLEESGSGLPDTDFNGIIDNVNTTIGLNGWDDNAETSPDSGLVGYTIRNIDGDANFDYIDSDSDGDACFDVFEAGFTPSDTNETIIKGTGTNPLNGLITGSDGYATPNTNYSTPGIIEITTQPIDKTICELETVMLTVETNIIDSYQWQVSIDNGTLWTNIVDDLIYTNATTNQLTITITPLLYNNYKYRVVLEKTGNSCGLISNEITLTVNALPIANTVLDLENCDDLVDGDDTNGIVQNFDLESQTSTILGTQNPADYSVTYHLSQTEADTNTGALTSPFENTSNPQTIYVRVENLITGCFVTNLNFQLIVNALPIANPVIDLVECDNLNDGDDTNGIVQNFDLESQTSTILGTQLPTNYTVSYHISAADAVSGNSPLTSPHANTLSPFSETIYVRIVNNTTGCVNPHLTFNVIVNPLPVANTVSDLEDCDNLDDGNDTNGIIQTFDLESQTNTILGTQPSADYQVTYHANKADAVSGNSPLVSPHANTSSPNSQTIFVRVLNKLTGCVNSHLTFDLIVHPLPIITSPVTLKQCDNDTDGFSLFNLTEVNDEISGNAANETFTYYLSEAEAISQTNAITNPTTFENRTVNKDIVWASIESQFGCTRVAEIQLFVSTTGIPSTYHRTFYECDDFLDENGDDNANNNKRDGITAFDFSEVDAEVRAIFPSGQQIFITYYRNEDDALAEINAISDISNYRNISYPNSQDIYIRVDSELDNDCLGFGAHITLNVEALPFANPVTMSRQCDDDDDGLFPFDTSLVESTVLNGQTNVTLSYFDESGNPLPSPLPNPFLSTSQIITIQVENNNTQSPNGPCYDETTLEFIVDKSPVAYPVSIAPVCDDESNDGIYDFDTSSIEAQLLGTQTNMEVHYYDATGTELSSPLPNPFTTSSQTVLVEVINPLNSVCIAKTTLDFIVNPLPNFQVITPQIICITEPASNITLSVFPENPSEVFNYEWKNESGNLISTQATATVSEPGVYTIKLLKTDGTLCERTRTINVNASIIATITYDDLIIKDDSDNNTITIIIDNLGIGAYEFALDNPYNFQDEPYFDYVEAGNHTLYVQDKNNCGISEIEVSVIGFPKFFTPNNDGFNDTWNVLGLNQDFYPTSKIYIFDRFGKLITTIDPNGNGWDGLYNGEILPSTDYWYSVELTNTKGEIRTRKGHFSLVRK</sequence>
<organism evidence="1 2">
    <name type="scientific">Lutibacter agarilyticus</name>
    <dbReference type="NCBI Taxonomy" id="1109740"/>
    <lineage>
        <taxon>Bacteria</taxon>
        <taxon>Pseudomonadati</taxon>
        <taxon>Bacteroidota</taxon>
        <taxon>Flavobacteriia</taxon>
        <taxon>Flavobacteriales</taxon>
        <taxon>Flavobacteriaceae</taxon>
        <taxon>Lutibacter</taxon>
    </lineage>
</organism>
<dbReference type="OrthoDB" id="9765926at2"/>
<dbReference type="RefSeq" id="WP_141119707.1">
    <property type="nucleotide sequence ID" value="NZ_FZNT01000006.1"/>
</dbReference>
<evidence type="ECO:0000313" key="2">
    <source>
        <dbReference type="Proteomes" id="UP000198384"/>
    </source>
</evidence>
<dbReference type="Proteomes" id="UP000198384">
    <property type="component" value="Unassembled WGS sequence"/>
</dbReference>
<reference evidence="1 2" key="1">
    <citation type="submission" date="2017-06" db="EMBL/GenBank/DDBJ databases">
        <authorList>
            <person name="Kim H.J."/>
            <person name="Triplett B.A."/>
        </authorList>
    </citation>
    <scope>NUCLEOTIDE SEQUENCE [LARGE SCALE GENOMIC DNA]</scope>
    <source>
        <strain evidence="1 2">DSM 29150</strain>
    </source>
</reference>
<gene>
    <name evidence="1" type="ORF">SAMN06265371_10671</name>
</gene>
<dbReference type="EMBL" id="FZNT01000006">
    <property type="protein sequence ID" value="SNR58559.1"/>
    <property type="molecule type" value="Genomic_DNA"/>
</dbReference>
<proteinExistence type="predicted"/>
<protein>
    <submittedName>
        <fullName evidence="1">Gliding motility-associated C-terminal domain-containing protein</fullName>
    </submittedName>
</protein>
<dbReference type="NCBIfam" id="TIGR04131">
    <property type="entry name" value="Bac_Flav_CTERM"/>
    <property type="match status" value="1"/>
</dbReference>
<evidence type="ECO:0000313" key="1">
    <source>
        <dbReference type="EMBL" id="SNR58559.1"/>
    </source>
</evidence>